<dbReference type="EMBL" id="MT144140">
    <property type="protein sequence ID" value="QJA49508.1"/>
    <property type="molecule type" value="Genomic_DNA"/>
</dbReference>
<dbReference type="EMBL" id="MT141575">
    <property type="protein sequence ID" value="QJA67704.1"/>
    <property type="molecule type" value="Genomic_DNA"/>
</dbReference>
<gene>
    <name evidence="3" type="ORF">MM415A00869_0021</name>
    <name evidence="2" type="ORF">MM415B00170_0013</name>
    <name evidence="1" type="ORF">TM448A01387_0010</name>
    <name evidence="4" type="ORF">TM448B03711_0009</name>
</gene>
<sequence>MVTQTQQITNELQKIGSTYHGVAGWRHKDRVAGRRLVGELTIANRKLQAIREETNPPRPEAWGPRGELGSIICIRCGKRGQELGTTCDHCGSAL</sequence>
<proteinExistence type="predicted"/>
<reference evidence="1" key="1">
    <citation type="submission" date="2020-03" db="EMBL/GenBank/DDBJ databases">
        <title>The deep terrestrial virosphere.</title>
        <authorList>
            <person name="Holmfeldt K."/>
            <person name="Nilsson E."/>
            <person name="Simone D."/>
            <person name="Lopez-Fernandez M."/>
            <person name="Wu X."/>
            <person name="de Brujin I."/>
            <person name="Lundin D."/>
            <person name="Andersson A."/>
            <person name="Bertilsson S."/>
            <person name="Dopson M."/>
        </authorList>
    </citation>
    <scope>NUCLEOTIDE SEQUENCE</scope>
    <source>
        <strain evidence="3">MM415A00869</strain>
        <strain evidence="2">MM415B00170</strain>
        <strain evidence="1">TM448A01387</strain>
        <strain evidence="4">TM448B03711</strain>
    </source>
</reference>
<dbReference type="EMBL" id="MT145036">
    <property type="protein sequence ID" value="QJI02852.1"/>
    <property type="molecule type" value="Genomic_DNA"/>
</dbReference>
<dbReference type="AlphaFoldDB" id="A0A6H1ZPS1"/>
<evidence type="ECO:0000313" key="1">
    <source>
        <dbReference type="EMBL" id="QJA49508.1"/>
    </source>
</evidence>
<protein>
    <submittedName>
        <fullName evidence="1">Uncharacterized protein</fullName>
    </submittedName>
</protein>
<evidence type="ECO:0000313" key="2">
    <source>
        <dbReference type="EMBL" id="QJA67704.1"/>
    </source>
</evidence>
<name>A0A6H1ZPS1_9ZZZZ</name>
<accession>A0A6H1ZPS1</accession>
<evidence type="ECO:0000313" key="3">
    <source>
        <dbReference type="EMBL" id="QJA79523.1"/>
    </source>
</evidence>
<evidence type="ECO:0000313" key="4">
    <source>
        <dbReference type="EMBL" id="QJI02852.1"/>
    </source>
</evidence>
<dbReference type="EMBL" id="MT142384">
    <property type="protein sequence ID" value="QJA79523.1"/>
    <property type="molecule type" value="Genomic_DNA"/>
</dbReference>
<organism evidence="1">
    <name type="scientific">viral metagenome</name>
    <dbReference type="NCBI Taxonomy" id="1070528"/>
    <lineage>
        <taxon>unclassified sequences</taxon>
        <taxon>metagenomes</taxon>
        <taxon>organismal metagenomes</taxon>
    </lineage>
</organism>